<dbReference type="GO" id="GO:0046961">
    <property type="term" value="F:proton-transporting ATPase activity, rotational mechanism"/>
    <property type="evidence" value="ECO:0007669"/>
    <property type="project" value="InterPro"/>
</dbReference>
<reference evidence="4" key="1">
    <citation type="journal article" date="2021" name="PeerJ">
        <title>Extensive microbial diversity within the chicken gut microbiome revealed by metagenomics and culture.</title>
        <authorList>
            <person name="Gilroy R."/>
            <person name="Ravi A."/>
            <person name="Getino M."/>
            <person name="Pursley I."/>
            <person name="Horton D.L."/>
            <person name="Alikhan N.F."/>
            <person name="Baker D."/>
            <person name="Gharbi K."/>
            <person name="Hall N."/>
            <person name="Watson M."/>
            <person name="Adriaenssens E.M."/>
            <person name="Foster-Nyarko E."/>
            <person name="Jarju S."/>
            <person name="Secka A."/>
            <person name="Antonio M."/>
            <person name="Oren A."/>
            <person name="Chaudhuri R.R."/>
            <person name="La Ragione R."/>
            <person name="Hildebrand F."/>
            <person name="Pallen M.J."/>
        </authorList>
    </citation>
    <scope>NUCLEOTIDE SEQUENCE</scope>
    <source>
        <strain evidence="4">CHK192-9172</strain>
    </source>
</reference>
<dbReference type="InterPro" id="IPR050873">
    <property type="entry name" value="V-ATPase_V0D/AC39_subunit"/>
</dbReference>
<dbReference type="SUPFAM" id="SSF103486">
    <property type="entry name" value="V-type ATP synthase subunit C"/>
    <property type="match status" value="1"/>
</dbReference>
<gene>
    <name evidence="4" type="ORF">IAA08_09625</name>
</gene>
<name>A0A9D2D4C1_9FIRM</name>
<evidence type="ECO:0000256" key="1">
    <source>
        <dbReference type="ARBA" id="ARBA00006709"/>
    </source>
</evidence>
<evidence type="ECO:0000313" key="4">
    <source>
        <dbReference type="EMBL" id="HIZ08181.1"/>
    </source>
</evidence>
<dbReference type="Proteomes" id="UP000824024">
    <property type="component" value="Unassembled WGS sequence"/>
</dbReference>
<keyword evidence="3" id="KW-0406">Ion transport</keyword>
<dbReference type="InterPro" id="IPR035067">
    <property type="entry name" value="V-type_ATPase_csu/dsu"/>
</dbReference>
<proteinExistence type="inferred from homology"/>
<protein>
    <submittedName>
        <fullName evidence="4">V-type ATPase subunit</fullName>
    </submittedName>
</protein>
<dbReference type="Gene3D" id="1.10.132.50">
    <property type="entry name" value="ATP synthase (C/AC39) subunit, domain 3"/>
    <property type="match status" value="1"/>
</dbReference>
<accession>A0A9D2D4C1</accession>
<dbReference type="AlphaFoldDB" id="A0A9D2D4C1"/>
<dbReference type="Gene3D" id="1.20.1690.10">
    <property type="entry name" value="V-type ATP synthase subunit C domain"/>
    <property type="match status" value="2"/>
</dbReference>
<keyword evidence="2" id="KW-0813">Transport</keyword>
<sequence length="322" mass="36140">MSNTNYTFAVARIRALEVSLFSKSVIDQLMACKTYEECMRFLEDKGWGDGSGKQDGDTMLSEERKKIWETVEELGISMDAFGVISYPNAFHNLKTAIKETLTDKHRDDFFYENTVPSREELREIIKSKDFGRLPKNMEEAAKDAYETLMHTNDGQLCDVIIDKACLEAILEAAESADDVIAAYARTVVAVANIKIAVRCQKTKKSYDFMMRALTNCSGMQTDALAKAALGGFDTLCAYLESSGYGAASEALKISPSAFERWCDNHLIEMFQPQKFESFTIGPVMAYIIARENEIKTVGIILSGKRNGLPDSFITERIREMYV</sequence>
<reference evidence="4" key="2">
    <citation type="submission" date="2021-04" db="EMBL/GenBank/DDBJ databases">
        <authorList>
            <person name="Gilroy R."/>
        </authorList>
    </citation>
    <scope>NUCLEOTIDE SEQUENCE</scope>
    <source>
        <strain evidence="4">CHK192-9172</strain>
    </source>
</reference>
<dbReference type="PANTHER" id="PTHR38682">
    <property type="entry name" value="V-TYPE ATP SYNTHASE SUBUNIT C"/>
    <property type="match status" value="1"/>
</dbReference>
<comment type="caution">
    <text evidence="4">The sequence shown here is derived from an EMBL/GenBank/DDBJ whole genome shotgun (WGS) entry which is preliminary data.</text>
</comment>
<organism evidence="4 5">
    <name type="scientific">Candidatus Eubacterium avistercoris</name>
    <dbReference type="NCBI Taxonomy" id="2838567"/>
    <lineage>
        <taxon>Bacteria</taxon>
        <taxon>Bacillati</taxon>
        <taxon>Bacillota</taxon>
        <taxon>Clostridia</taxon>
        <taxon>Eubacteriales</taxon>
        <taxon>Eubacteriaceae</taxon>
        <taxon>Eubacterium</taxon>
    </lineage>
</organism>
<evidence type="ECO:0000256" key="2">
    <source>
        <dbReference type="ARBA" id="ARBA00022448"/>
    </source>
</evidence>
<dbReference type="PANTHER" id="PTHR38682:SF1">
    <property type="entry name" value="V-TYPE ATP SYNTHASE SUBUNIT C"/>
    <property type="match status" value="1"/>
</dbReference>
<dbReference type="Pfam" id="PF01992">
    <property type="entry name" value="vATP-synt_AC39"/>
    <property type="match status" value="1"/>
</dbReference>
<evidence type="ECO:0000313" key="5">
    <source>
        <dbReference type="Proteomes" id="UP000824024"/>
    </source>
</evidence>
<dbReference type="InterPro" id="IPR036079">
    <property type="entry name" value="ATPase_csu/dsu_sf"/>
</dbReference>
<comment type="similarity">
    <text evidence="1">Belongs to the V-ATPase V0D/AC39 subunit family.</text>
</comment>
<dbReference type="InterPro" id="IPR002843">
    <property type="entry name" value="ATPase_V0-cplx_csu/dsu"/>
</dbReference>
<dbReference type="InterPro" id="IPR044911">
    <property type="entry name" value="V-type_ATPase_csu/dsu_dom_3"/>
</dbReference>
<evidence type="ECO:0000256" key="3">
    <source>
        <dbReference type="ARBA" id="ARBA00023065"/>
    </source>
</evidence>
<dbReference type="EMBL" id="DXCH01000264">
    <property type="protein sequence ID" value="HIZ08181.1"/>
    <property type="molecule type" value="Genomic_DNA"/>
</dbReference>